<keyword evidence="3" id="KW-1185">Reference proteome</keyword>
<evidence type="ECO:0000256" key="1">
    <source>
        <dbReference type="SAM" id="SignalP"/>
    </source>
</evidence>
<dbReference type="EMBL" id="LAVV01000766">
    <property type="protein sequence ID" value="KNZ64085.1"/>
    <property type="molecule type" value="Genomic_DNA"/>
</dbReference>
<feature type="non-terminal residue" evidence="2">
    <location>
        <position position="1"/>
    </location>
</feature>
<dbReference type="Proteomes" id="UP000037035">
    <property type="component" value="Unassembled WGS sequence"/>
</dbReference>
<proteinExistence type="predicted"/>
<dbReference type="AlphaFoldDB" id="A0A0L6VV42"/>
<comment type="caution">
    <text evidence="2">The sequence shown here is derived from an EMBL/GenBank/DDBJ whole genome shotgun (WGS) entry which is preliminary data.</text>
</comment>
<dbReference type="VEuPathDB" id="FungiDB:VP01_10690g1"/>
<feature type="chain" id="PRO_5005568785" evidence="1">
    <location>
        <begin position="19"/>
        <end position="125"/>
    </location>
</feature>
<keyword evidence="1" id="KW-0732">Signal</keyword>
<protein>
    <submittedName>
        <fullName evidence="2">Putative signal peptide protein</fullName>
    </submittedName>
</protein>
<accession>A0A0L6VV42</accession>
<evidence type="ECO:0000313" key="2">
    <source>
        <dbReference type="EMBL" id="KNZ64085.1"/>
    </source>
</evidence>
<evidence type="ECO:0000313" key="3">
    <source>
        <dbReference type="Proteomes" id="UP000037035"/>
    </source>
</evidence>
<reference evidence="2 3" key="1">
    <citation type="submission" date="2015-08" db="EMBL/GenBank/DDBJ databases">
        <title>Next Generation Sequencing and Analysis of the Genome of Puccinia sorghi L Schw, the Causal Agent of Maize Common Rust.</title>
        <authorList>
            <person name="Rochi L."/>
            <person name="Burguener G."/>
            <person name="Darino M."/>
            <person name="Turjanski A."/>
            <person name="Kreff E."/>
            <person name="Dieguez M.J."/>
            <person name="Sacco F."/>
        </authorList>
    </citation>
    <scope>NUCLEOTIDE SEQUENCE [LARGE SCALE GENOMIC DNA]</scope>
    <source>
        <strain evidence="2 3">RO10H11247</strain>
    </source>
</reference>
<organism evidence="2 3">
    <name type="scientific">Puccinia sorghi</name>
    <dbReference type="NCBI Taxonomy" id="27349"/>
    <lineage>
        <taxon>Eukaryota</taxon>
        <taxon>Fungi</taxon>
        <taxon>Dikarya</taxon>
        <taxon>Basidiomycota</taxon>
        <taxon>Pucciniomycotina</taxon>
        <taxon>Pucciniomycetes</taxon>
        <taxon>Pucciniales</taxon>
        <taxon>Pucciniaceae</taxon>
        <taxon>Puccinia</taxon>
    </lineage>
</organism>
<feature type="signal peptide" evidence="1">
    <location>
        <begin position="1"/>
        <end position="18"/>
    </location>
</feature>
<sequence>MCFHCCFFFSFSFSLCSSVHFTCSSHLSYAHEISFHNTHHCSSSSHQVMRPSSQLLHCLVENILGSFYFSLKLAYATLPVLKATSPKSHYLDRKLVVYAYLDVAGQGYIIENPMPGQQKTNLFAP</sequence>
<gene>
    <name evidence="2" type="ORF">VP01_10690g1</name>
</gene>
<name>A0A0L6VV42_9BASI</name>